<dbReference type="EMBL" id="CYSD01000037">
    <property type="protein sequence ID" value="CUH79577.1"/>
    <property type="molecule type" value="Genomic_DNA"/>
</dbReference>
<dbReference type="Gene3D" id="1.10.1740.10">
    <property type="match status" value="1"/>
</dbReference>
<evidence type="ECO:0000256" key="1">
    <source>
        <dbReference type="ARBA" id="ARBA00010641"/>
    </source>
</evidence>
<dbReference type="CDD" id="cd06171">
    <property type="entry name" value="Sigma70_r4"/>
    <property type="match status" value="1"/>
</dbReference>
<dbReference type="InterPro" id="IPR014284">
    <property type="entry name" value="RNA_pol_sigma-70_dom"/>
</dbReference>
<proteinExistence type="inferred from homology"/>
<dbReference type="Pfam" id="PF04542">
    <property type="entry name" value="Sigma70_r2"/>
    <property type="match status" value="1"/>
</dbReference>
<dbReference type="Gene3D" id="1.10.10.10">
    <property type="entry name" value="Winged helix-like DNA-binding domain superfamily/Winged helix DNA-binding domain"/>
    <property type="match status" value="1"/>
</dbReference>
<protein>
    <submittedName>
        <fullName evidence="7">Sigma-W factor</fullName>
    </submittedName>
</protein>
<dbReference type="InterPro" id="IPR036388">
    <property type="entry name" value="WH-like_DNA-bd_sf"/>
</dbReference>
<feature type="domain" description="RNA polymerase sigma-70 region 2" evidence="5">
    <location>
        <begin position="23"/>
        <end position="85"/>
    </location>
</feature>
<dbReference type="Proteomes" id="UP000052022">
    <property type="component" value="Unassembled WGS sequence"/>
</dbReference>
<evidence type="ECO:0000313" key="8">
    <source>
        <dbReference type="Proteomes" id="UP000052022"/>
    </source>
</evidence>
<dbReference type="InterPro" id="IPR013325">
    <property type="entry name" value="RNA_pol_sigma_r2"/>
</dbReference>
<dbReference type="STRING" id="928856.SAMN04488049_101252"/>
<evidence type="ECO:0000259" key="6">
    <source>
        <dbReference type="Pfam" id="PF08281"/>
    </source>
</evidence>
<dbReference type="GO" id="GO:0006352">
    <property type="term" value="P:DNA-templated transcription initiation"/>
    <property type="evidence" value="ECO:0007669"/>
    <property type="project" value="InterPro"/>
</dbReference>
<dbReference type="PANTHER" id="PTHR43133">
    <property type="entry name" value="RNA POLYMERASE ECF-TYPE SIGMA FACTO"/>
    <property type="match status" value="1"/>
</dbReference>
<keyword evidence="2" id="KW-0805">Transcription regulation</keyword>
<dbReference type="SUPFAM" id="SSF88946">
    <property type="entry name" value="Sigma2 domain of RNA polymerase sigma factors"/>
    <property type="match status" value="1"/>
</dbReference>
<evidence type="ECO:0000259" key="5">
    <source>
        <dbReference type="Pfam" id="PF04542"/>
    </source>
</evidence>
<evidence type="ECO:0000256" key="2">
    <source>
        <dbReference type="ARBA" id="ARBA00023015"/>
    </source>
</evidence>
<dbReference type="Pfam" id="PF08281">
    <property type="entry name" value="Sigma70_r4_2"/>
    <property type="match status" value="1"/>
</dbReference>
<keyword evidence="8" id="KW-1185">Reference proteome</keyword>
<dbReference type="GO" id="GO:0003677">
    <property type="term" value="F:DNA binding"/>
    <property type="evidence" value="ECO:0007669"/>
    <property type="project" value="InterPro"/>
</dbReference>
<evidence type="ECO:0000256" key="4">
    <source>
        <dbReference type="ARBA" id="ARBA00023163"/>
    </source>
</evidence>
<comment type="similarity">
    <text evidence="1">Belongs to the sigma-70 factor family. ECF subfamily.</text>
</comment>
<keyword evidence="4" id="KW-0804">Transcription</keyword>
<organism evidence="7 8">
    <name type="scientific">Tritonibacter multivorans</name>
    <dbReference type="NCBI Taxonomy" id="928856"/>
    <lineage>
        <taxon>Bacteria</taxon>
        <taxon>Pseudomonadati</taxon>
        <taxon>Pseudomonadota</taxon>
        <taxon>Alphaproteobacteria</taxon>
        <taxon>Rhodobacterales</taxon>
        <taxon>Paracoccaceae</taxon>
        <taxon>Tritonibacter</taxon>
    </lineage>
</organism>
<dbReference type="PANTHER" id="PTHR43133:SF25">
    <property type="entry name" value="RNA POLYMERASE SIGMA FACTOR RFAY-RELATED"/>
    <property type="match status" value="1"/>
</dbReference>
<dbReference type="InterPro" id="IPR013249">
    <property type="entry name" value="RNA_pol_sigma70_r4_t2"/>
</dbReference>
<dbReference type="GO" id="GO:0016987">
    <property type="term" value="F:sigma factor activity"/>
    <property type="evidence" value="ECO:0007669"/>
    <property type="project" value="UniProtKB-KW"/>
</dbReference>
<dbReference type="NCBIfam" id="TIGR02937">
    <property type="entry name" value="sigma70-ECF"/>
    <property type="match status" value="1"/>
</dbReference>
<dbReference type="RefSeq" id="WP_235811469.1">
    <property type="nucleotide sequence ID" value="NZ_CYSD01000037.1"/>
</dbReference>
<feature type="domain" description="RNA polymerase sigma factor 70 region 4 type 2" evidence="6">
    <location>
        <begin position="118"/>
        <end position="166"/>
    </location>
</feature>
<reference evidence="7 8" key="1">
    <citation type="submission" date="2015-09" db="EMBL/GenBank/DDBJ databases">
        <authorList>
            <consortium name="Swine Surveillance"/>
        </authorList>
    </citation>
    <scope>NUCLEOTIDE SEQUENCE [LARGE SCALE GENOMIC DNA]</scope>
    <source>
        <strain evidence="7 8">CECT 7557</strain>
    </source>
</reference>
<dbReference type="InterPro" id="IPR039425">
    <property type="entry name" value="RNA_pol_sigma-70-like"/>
</dbReference>
<accession>A0A0N7M062</accession>
<sequence length="177" mass="19862">MKFILGFLKKSALAEIRAGIGPLYPRLWRFCLVQTGRRDRADDLAQATCLRALEKHESYQAGTHLDRWLFTMAHRLWLNELRAQAVRQGTGLVPLEETELPDTGVDAETNIFHREVFAKIGALPEGQRVVVLLVYVEGLTYREAADMLDIPIGTVMSRLAAARKRIATELSVTETGT</sequence>
<evidence type="ECO:0000313" key="7">
    <source>
        <dbReference type="EMBL" id="CUH79577.1"/>
    </source>
</evidence>
<dbReference type="InterPro" id="IPR007627">
    <property type="entry name" value="RNA_pol_sigma70_r2"/>
</dbReference>
<gene>
    <name evidence="7" type="primary">sigW_3</name>
    <name evidence="7" type="ORF">TRM7557_02466</name>
</gene>
<dbReference type="InterPro" id="IPR013324">
    <property type="entry name" value="RNA_pol_sigma_r3/r4-like"/>
</dbReference>
<name>A0A0N7M062_9RHOB</name>
<keyword evidence="3" id="KW-0731">Sigma factor</keyword>
<dbReference type="SUPFAM" id="SSF88659">
    <property type="entry name" value="Sigma3 and sigma4 domains of RNA polymerase sigma factors"/>
    <property type="match status" value="1"/>
</dbReference>
<evidence type="ECO:0000256" key="3">
    <source>
        <dbReference type="ARBA" id="ARBA00023082"/>
    </source>
</evidence>
<dbReference type="AlphaFoldDB" id="A0A0N7M062"/>